<dbReference type="AlphaFoldDB" id="A0A0B5QUD4"/>
<feature type="region of interest" description="Disordered" evidence="1">
    <location>
        <begin position="1"/>
        <end position="54"/>
    </location>
</feature>
<dbReference type="Proteomes" id="UP000031866">
    <property type="component" value="Chromosome"/>
</dbReference>
<gene>
    <name evidence="2" type="ORF">LF65_05320</name>
</gene>
<sequence>MSKEKKVSHTSDVRDSSKKDFTNSYLPKMRTNYHPSRDDVESATGVDFPINMPNPAVDPIVVNNIANQEFDYTQDMLSPDNYEIDGDD</sequence>
<protein>
    <submittedName>
        <fullName evidence="2">Uncharacterized protein</fullName>
    </submittedName>
</protein>
<evidence type="ECO:0000313" key="2">
    <source>
        <dbReference type="EMBL" id="AJH01842.1"/>
    </source>
</evidence>
<evidence type="ECO:0000313" key="3">
    <source>
        <dbReference type="Proteomes" id="UP000031866"/>
    </source>
</evidence>
<organism evidence="2 3">
    <name type="scientific">Clostridium beijerinckii</name>
    <name type="common">Clostridium MP</name>
    <dbReference type="NCBI Taxonomy" id="1520"/>
    <lineage>
        <taxon>Bacteria</taxon>
        <taxon>Bacillati</taxon>
        <taxon>Bacillota</taxon>
        <taxon>Clostridia</taxon>
        <taxon>Eubacteriales</taxon>
        <taxon>Clostridiaceae</taxon>
        <taxon>Clostridium</taxon>
    </lineage>
</organism>
<evidence type="ECO:0000256" key="1">
    <source>
        <dbReference type="SAM" id="MobiDB-lite"/>
    </source>
</evidence>
<dbReference type="EMBL" id="CP010086">
    <property type="protein sequence ID" value="AJH01842.1"/>
    <property type="molecule type" value="Genomic_DNA"/>
</dbReference>
<proteinExistence type="predicted"/>
<dbReference type="OrthoDB" id="1911092at2"/>
<reference evidence="3" key="1">
    <citation type="submission" date="2014-12" db="EMBL/GenBank/DDBJ databases">
        <title>Genome sequence of Clostridium beijerinckii strain 59B.</title>
        <authorList>
            <person name="Little G.T."/>
            <person name="Minton N.P."/>
        </authorList>
    </citation>
    <scope>NUCLEOTIDE SEQUENCE [LARGE SCALE GENOMIC DNA]</scope>
    <source>
        <strain evidence="3">59B</strain>
    </source>
</reference>
<feature type="compositionally biased region" description="Basic and acidic residues" evidence="1">
    <location>
        <begin position="1"/>
        <end position="21"/>
    </location>
</feature>
<name>A0A0B5QUD4_CLOBE</name>
<accession>A0A0B5QUD4</accession>
<dbReference type="KEGG" id="cbei:LF65_05320"/>
<dbReference type="RefSeq" id="WP_041900309.1">
    <property type="nucleotide sequence ID" value="NZ_CP010086.2"/>
</dbReference>